<feature type="region of interest" description="Disordered" evidence="1">
    <location>
        <begin position="30"/>
        <end position="49"/>
    </location>
</feature>
<sequence>MSRLFPTSLQKFLASKLTQQGSLSRIASSFPEPIQPPSQAPSPIQPQTTPTIVGPISQFSSHRQFFESHFASIPVHASRQKLPRVPTDIKGVDQMVYRILNRKSVVKNVPQLIYGPYVHLRFYPESHVVSLARKSNVAYMFTNRGGFALNSKELETSFLNYNGKYKRNEFFQRKMMPLDTSVNRSKYRKFVKRCLFNSLHRHVQSLETQLPLVRGVFQFRLLVIPVSQKEKEKLAKEIDKVVESIVKGKNKKISQVLPPTSREVSAFMRELRLMDAPGAKNVPGYFPKYPFLKQFDSNTSPELNNMKKLSNPITNKSRAARTFTSQKTQVTRSKSPKQIKPN</sequence>
<dbReference type="Proteomes" id="UP001497600">
    <property type="component" value="Chromosome B"/>
</dbReference>
<evidence type="ECO:0000313" key="2">
    <source>
        <dbReference type="EMBL" id="CAK7896526.1"/>
    </source>
</evidence>
<dbReference type="EMBL" id="OZ004254">
    <property type="protein sequence ID" value="CAK7896526.1"/>
    <property type="molecule type" value="Genomic_DNA"/>
</dbReference>
<evidence type="ECO:0000256" key="1">
    <source>
        <dbReference type="SAM" id="MobiDB-lite"/>
    </source>
</evidence>
<feature type="compositionally biased region" description="Polar residues" evidence="1">
    <location>
        <begin position="302"/>
        <end position="333"/>
    </location>
</feature>
<evidence type="ECO:0000313" key="3">
    <source>
        <dbReference type="Proteomes" id="UP001497600"/>
    </source>
</evidence>
<name>A0ABP0E979_9ASCO</name>
<feature type="region of interest" description="Disordered" evidence="1">
    <location>
        <begin position="302"/>
        <end position="342"/>
    </location>
</feature>
<keyword evidence="3" id="KW-1185">Reference proteome</keyword>
<reference evidence="2 3" key="1">
    <citation type="submission" date="2024-01" db="EMBL/GenBank/DDBJ databases">
        <authorList>
            <consortium name="Genoscope - CEA"/>
            <person name="William W."/>
        </authorList>
    </citation>
    <scope>NUCLEOTIDE SEQUENCE [LARGE SCALE GENOMIC DNA]</scope>
    <source>
        <strain evidence="2 3">29B2s-10</strain>
    </source>
</reference>
<protein>
    <recommendedName>
        <fullName evidence="4">Ribosomal protein S3</fullName>
    </recommendedName>
</protein>
<evidence type="ECO:0008006" key="4">
    <source>
        <dbReference type="Google" id="ProtNLM"/>
    </source>
</evidence>
<proteinExistence type="predicted"/>
<gene>
    <name evidence="2" type="ORF">CAAN4_B05490</name>
</gene>
<feature type="compositionally biased region" description="Pro residues" evidence="1">
    <location>
        <begin position="33"/>
        <end position="44"/>
    </location>
</feature>
<accession>A0ABP0E979</accession>
<organism evidence="2 3">
    <name type="scientific">[Candida] anglica</name>
    <dbReference type="NCBI Taxonomy" id="148631"/>
    <lineage>
        <taxon>Eukaryota</taxon>
        <taxon>Fungi</taxon>
        <taxon>Dikarya</taxon>
        <taxon>Ascomycota</taxon>
        <taxon>Saccharomycotina</taxon>
        <taxon>Pichiomycetes</taxon>
        <taxon>Debaryomycetaceae</taxon>
        <taxon>Kurtzmaniella</taxon>
    </lineage>
</organism>